<evidence type="ECO:0000256" key="10">
    <source>
        <dbReference type="HAMAP-Rule" id="MF_03115"/>
    </source>
</evidence>
<dbReference type="Gene3D" id="3.40.50.150">
    <property type="entry name" value="Vaccinia Virus protein VP39"/>
    <property type="match status" value="1"/>
</dbReference>
<dbReference type="GO" id="GO:0016226">
    <property type="term" value="P:iron-sulfur cluster assembly"/>
    <property type="evidence" value="ECO:0007669"/>
    <property type="project" value="UniProtKB-UniRule"/>
</dbReference>
<dbReference type="InterPro" id="IPR029063">
    <property type="entry name" value="SAM-dependent_MTases_sf"/>
</dbReference>
<dbReference type="EMBL" id="JAPXFL010000008">
    <property type="protein sequence ID" value="KAK9502883.1"/>
    <property type="molecule type" value="Genomic_DNA"/>
</dbReference>
<comment type="caution">
    <text evidence="13">The sequence shown here is derived from an EMBL/GenBank/DDBJ whole genome shotgun (WGS) entry which is preliminary data.</text>
</comment>
<keyword evidence="5 10" id="KW-0001">2Fe-2S</keyword>
<evidence type="ECO:0000256" key="5">
    <source>
        <dbReference type="ARBA" id="ARBA00022714"/>
    </source>
</evidence>
<dbReference type="PANTHER" id="PTHR13273">
    <property type="entry name" value="ANAMORSIN"/>
    <property type="match status" value="1"/>
</dbReference>
<accession>A0AAW1CYL5</accession>
<comment type="domain">
    <text evidence="10">The C-terminal domain binds 2 Fe-S clusters but is otherwise mostly in an intrinsically disordered conformation.</text>
</comment>
<dbReference type="GO" id="GO:0009055">
    <property type="term" value="F:electron transfer activity"/>
    <property type="evidence" value="ECO:0007669"/>
    <property type="project" value="UniProtKB-UniRule"/>
</dbReference>
<feature type="short sequence motif" description="Cx2C motif 2" evidence="10">
    <location>
        <begin position="262"/>
        <end position="265"/>
    </location>
</feature>
<feature type="binding site" evidence="10">
    <location>
        <position position="227"/>
    </location>
    <ligand>
        <name>[2Fe-2S] cluster</name>
        <dbReference type="ChEBI" id="CHEBI:190135"/>
    </ligand>
</feature>
<evidence type="ECO:0000256" key="9">
    <source>
        <dbReference type="ARBA" id="ARBA00023128"/>
    </source>
</evidence>
<feature type="domain" description="Anamorsin C-terminal" evidence="11">
    <location>
        <begin position="245"/>
        <end position="281"/>
    </location>
</feature>
<dbReference type="InterPro" id="IPR049011">
    <property type="entry name" value="Anamorsin_N_metazoan"/>
</dbReference>
<reference evidence="13 14" key="1">
    <citation type="submission" date="2022-12" db="EMBL/GenBank/DDBJ databases">
        <title>Chromosome-level genome assembly of true bugs.</title>
        <authorList>
            <person name="Ma L."/>
            <person name="Li H."/>
        </authorList>
    </citation>
    <scope>NUCLEOTIDE SEQUENCE [LARGE SCALE GENOMIC DNA]</scope>
    <source>
        <strain evidence="13">Lab_2022b</strain>
    </source>
</reference>
<name>A0AAW1CYL5_9HEMI</name>
<evidence type="ECO:0000256" key="2">
    <source>
        <dbReference type="ARBA" id="ARBA00008169"/>
    </source>
</evidence>
<organism evidence="13 14">
    <name type="scientific">Rhynocoris fuscipes</name>
    <dbReference type="NCBI Taxonomy" id="488301"/>
    <lineage>
        <taxon>Eukaryota</taxon>
        <taxon>Metazoa</taxon>
        <taxon>Ecdysozoa</taxon>
        <taxon>Arthropoda</taxon>
        <taxon>Hexapoda</taxon>
        <taxon>Insecta</taxon>
        <taxon>Pterygota</taxon>
        <taxon>Neoptera</taxon>
        <taxon>Paraneoptera</taxon>
        <taxon>Hemiptera</taxon>
        <taxon>Heteroptera</taxon>
        <taxon>Panheteroptera</taxon>
        <taxon>Cimicomorpha</taxon>
        <taxon>Reduviidae</taxon>
        <taxon>Harpactorinae</taxon>
        <taxon>Harpactorini</taxon>
        <taxon>Rhynocoris</taxon>
    </lineage>
</organism>
<comment type="caution">
    <text evidence="10">Lacks conserved residue(s) required for the propagation of feature annotation.</text>
</comment>
<evidence type="ECO:0000313" key="13">
    <source>
        <dbReference type="EMBL" id="KAK9502883.1"/>
    </source>
</evidence>
<dbReference type="GO" id="GO:0005758">
    <property type="term" value="C:mitochondrial intermembrane space"/>
    <property type="evidence" value="ECO:0007669"/>
    <property type="project" value="UniProtKB-SubCell"/>
</dbReference>
<evidence type="ECO:0000256" key="8">
    <source>
        <dbReference type="ARBA" id="ARBA00023014"/>
    </source>
</evidence>
<evidence type="ECO:0000256" key="4">
    <source>
        <dbReference type="ARBA" id="ARBA00022490"/>
    </source>
</evidence>
<comment type="cofactor">
    <cofactor evidence="10">
        <name>[2Fe-2S] cluster</name>
        <dbReference type="ChEBI" id="CHEBI:190135"/>
    </cofactor>
</comment>
<comment type="domain">
    <text evidence="10">The N-terminal domain has structural similarity with S-adenosyl-L-methionine-dependent methyltransferases, but does not bind S-adenosyl-L-methionine. It is required for correct assembly of the 2 Fe-S clusters.</text>
</comment>
<dbReference type="SUPFAM" id="SSF53335">
    <property type="entry name" value="S-adenosyl-L-methionine-dependent methyltransferases"/>
    <property type="match status" value="1"/>
</dbReference>
<dbReference type="Pfam" id="PF20922">
    <property type="entry name" value="Anamorsin_N"/>
    <property type="match status" value="1"/>
</dbReference>
<comment type="subunit">
    <text evidence="10">Monomer.</text>
</comment>
<evidence type="ECO:0000259" key="12">
    <source>
        <dbReference type="Pfam" id="PF20922"/>
    </source>
</evidence>
<keyword evidence="14" id="KW-1185">Reference proteome</keyword>
<dbReference type="GO" id="GO:0051539">
    <property type="term" value="F:4 iron, 4 sulfur cluster binding"/>
    <property type="evidence" value="ECO:0007669"/>
    <property type="project" value="UniProtKB-KW"/>
</dbReference>
<evidence type="ECO:0000256" key="3">
    <source>
        <dbReference type="ARBA" id="ARBA00022485"/>
    </source>
</evidence>
<feature type="binding site" evidence="10">
    <location>
        <position position="225"/>
    </location>
    <ligand>
        <name>[2Fe-2S] cluster</name>
        <dbReference type="ChEBI" id="CHEBI:190135"/>
    </ligand>
</feature>
<comment type="domain">
    <text evidence="10">The twin Cx2C motifs are involved in the recognition by the mitochondrial MIA40-ERV1 disulfide relay system. The formation of 2 disulfide bonds in the Cx2C motifs through dithiol/disulfide exchange reactions effectively traps the protein in the mitochondrial intermembrane space.</text>
</comment>
<dbReference type="GO" id="GO:0051537">
    <property type="term" value="F:2 iron, 2 sulfur cluster binding"/>
    <property type="evidence" value="ECO:0007669"/>
    <property type="project" value="UniProtKB-UniRule"/>
</dbReference>
<feature type="region of interest" description="Fe-S binding site B" evidence="10">
    <location>
        <begin position="251"/>
        <end position="265"/>
    </location>
</feature>
<dbReference type="AlphaFoldDB" id="A0AAW1CYL5"/>
<dbReference type="HAMAP" id="MF_03115">
    <property type="entry name" value="Anamorsin"/>
    <property type="match status" value="1"/>
</dbReference>
<feature type="binding site" evidence="10">
    <location>
        <position position="213"/>
    </location>
    <ligand>
        <name>[2Fe-2S] cluster</name>
        <dbReference type="ChEBI" id="CHEBI:190135"/>
    </ligand>
</feature>
<dbReference type="Proteomes" id="UP001461498">
    <property type="component" value="Unassembled WGS sequence"/>
</dbReference>
<feature type="binding site" evidence="10">
    <location>
        <position position="222"/>
    </location>
    <ligand>
        <name>[2Fe-2S] cluster</name>
        <dbReference type="ChEBI" id="CHEBI:190135"/>
    </ligand>
</feature>
<proteinExistence type="inferred from homology"/>
<evidence type="ECO:0000256" key="6">
    <source>
        <dbReference type="ARBA" id="ARBA00022723"/>
    </source>
</evidence>
<keyword evidence="3 10" id="KW-0004">4Fe-4S</keyword>
<protein>
    <recommendedName>
        <fullName evidence="10">Anamorsin homolog</fullName>
    </recommendedName>
    <alternativeName>
        <fullName evidence="10">Fe-S cluster assembly protein DRE2 homolog</fullName>
    </alternativeName>
</protein>
<comment type="similarity">
    <text evidence="2 10">Belongs to the anamorsin family.</text>
</comment>
<feature type="binding site" evidence="10">
    <location>
        <position position="254"/>
    </location>
    <ligand>
        <name>[4Fe-4S] cluster</name>
        <dbReference type="ChEBI" id="CHEBI:49883"/>
    </ligand>
</feature>
<feature type="short sequence motif" description="Cx2C motif 1" evidence="10">
    <location>
        <begin position="251"/>
        <end position="254"/>
    </location>
</feature>
<feature type="binding site" evidence="10">
    <location>
        <position position="262"/>
    </location>
    <ligand>
        <name>[4Fe-4S] cluster</name>
        <dbReference type="ChEBI" id="CHEBI:49883"/>
    </ligand>
</feature>
<keyword evidence="8 10" id="KW-0411">Iron-sulfur</keyword>
<keyword evidence="7 10" id="KW-0408">Iron</keyword>
<feature type="binding site" evidence="10">
    <location>
        <position position="265"/>
    </location>
    <ligand>
        <name>[4Fe-4S] cluster</name>
        <dbReference type="ChEBI" id="CHEBI:49883"/>
    </ligand>
</feature>
<keyword evidence="4 10" id="KW-0963">Cytoplasm</keyword>
<evidence type="ECO:0000256" key="1">
    <source>
        <dbReference type="ARBA" id="ARBA00001966"/>
    </source>
</evidence>
<keyword evidence="9 10" id="KW-0496">Mitochondrion</keyword>
<evidence type="ECO:0000313" key="14">
    <source>
        <dbReference type="Proteomes" id="UP001461498"/>
    </source>
</evidence>
<dbReference type="GO" id="GO:0046872">
    <property type="term" value="F:metal ion binding"/>
    <property type="evidence" value="ECO:0007669"/>
    <property type="project" value="UniProtKB-KW"/>
</dbReference>
<evidence type="ECO:0000256" key="7">
    <source>
        <dbReference type="ARBA" id="ARBA00023004"/>
    </source>
</evidence>
<dbReference type="InterPro" id="IPR046408">
    <property type="entry name" value="CIAPIN1"/>
</dbReference>
<dbReference type="PANTHER" id="PTHR13273:SF14">
    <property type="entry name" value="ANAMORSIN"/>
    <property type="match status" value="1"/>
</dbReference>
<comment type="cofactor">
    <cofactor evidence="1 10">
        <name>[4Fe-4S] cluster</name>
        <dbReference type="ChEBI" id="CHEBI:49883"/>
    </cofactor>
</comment>
<feature type="binding site" evidence="10">
    <location>
        <position position="251"/>
    </location>
    <ligand>
        <name>[4Fe-4S] cluster</name>
        <dbReference type="ChEBI" id="CHEBI:49883"/>
    </ligand>
</feature>
<feature type="domain" description="Anamorsin N-terminal" evidence="12">
    <location>
        <begin position="9"/>
        <end position="165"/>
    </location>
</feature>
<evidence type="ECO:0000259" key="11">
    <source>
        <dbReference type="Pfam" id="PF05093"/>
    </source>
</evidence>
<dbReference type="InterPro" id="IPR007785">
    <property type="entry name" value="Anamorsin"/>
</dbReference>
<gene>
    <name evidence="13" type="ORF">O3M35_011570</name>
</gene>
<comment type="function">
    <text evidence="10">Component of the cytosolic iron-sulfur (Fe-S) protein assembly (CIA) machinery. Required for the maturation of extramitochondrial Fe-S proteins. Part of an electron transfer chain functioning in an early step of cytosolic Fe-S biogenesis, facilitating the de novo assembly of a [4Fe-4S] cluster on the cytosolic Fe-S scaffold complex. Electrons are transferred from NADPH via a FAD- and FMN-containing diflavin oxidoreductase. Together with the diflavin oxidoreductase, also required for the assembly of the diferric tyrosyl radical cofactor of ribonucleotide reductase (RNR), probably by providing electrons for reduction during radical cofactor maturation in the catalytic small subunit.</text>
</comment>
<keyword evidence="6 10" id="KW-0479">Metal-binding</keyword>
<comment type="subcellular location">
    <subcellularLocation>
        <location evidence="10">Cytoplasm</location>
    </subcellularLocation>
    <subcellularLocation>
        <location evidence="10">Mitochondrion intermembrane space</location>
    </subcellularLocation>
</comment>
<sequence>MSNLGLNPGTKVLIINSPNVSSENIISKVEEIKQIITDSGLIKVENSGKLGKGDHASSSFDVVLSGILSPHDVIHDSKLLDIILNVVKPNGRVFIKELVKRNDGNLRSEENFLSELKLSGLLNITGKEVLLSDEEKKEISDKIGHTNFTLLEYEGLKPNFEIGSSAAINLSNKPKAATVWKLSDTVDDEIIDSDQLLDEDDLKKPNPENLKVCGTTGKRKACKNCSCGLADELAQEDQAKGEPAQTKASSCGNCYLGDAFRCASCPYLGMPAFKPGEKVQLPQNHLQDDV</sequence>
<dbReference type="Pfam" id="PF05093">
    <property type="entry name" value="CIAPIN1"/>
    <property type="match status" value="1"/>
</dbReference>